<feature type="domain" description="Calx-beta" evidence="5">
    <location>
        <begin position="667"/>
        <end position="767"/>
    </location>
</feature>
<dbReference type="SMART" id="SM00237">
    <property type="entry name" value="Calx_beta"/>
    <property type="match status" value="2"/>
</dbReference>
<evidence type="ECO:0000259" key="5">
    <source>
        <dbReference type="SMART" id="SM00237"/>
    </source>
</evidence>
<reference evidence="6 7" key="1">
    <citation type="submission" date="2023-08" db="EMBL/GenBank/DDBJ databases">
        <title>Pleionea litopenaei sp. nov., isolated from stomach of juvenile Litopenaeus vannamei.</title>
        <authorList>
            <person name="Rho A.M."/>
            <person name="Hwang C.Y."/>
        </authorList>
    </citation>
    <scope>NUCLEOTIDE SEQUENCE [LARGE SCALE GENOMIC DNA]</scope>
    <source>
        <strain evidence="6 7">HL-JVS1</strain>
    </source>
</reference>
<dbReference type="SUPFAM" id="SSF141072">
    <property type="entry name" value="CalX-like"/>
    <property type="match status" value="2"/>
</dbReference>
<dbReference type="RefSeq" id="WP_309203520.1">
    <property type="nucleotide sequence ID" value="NZ_CP133548.1"/>
</dbReference>
<dbReference type="Gene3D" id="2.60.40.2030">
    <property type="match status" value="2"/>
</dbReference>
<accession>A0AA51RV58</accession>
<keyword evidence="7" id="KW-1185">Reference proteome</keyword>
<dbReference type="InterPro" id="IPR013783">
    <property type="entry name" value="Ig-like_fold"/>
</dbReference>
<dbReference type="GO" id="GO:0005576">
    <property type="term" value="C:extracellular region"/>
    <property type="evidence" value="ECO:0007669"/>
    <property type="project" value="TreeGrafter"/>
</dbReference>
<dbReference type="PANTHER" id="PTHR38787:SF3">
    <property type="entry name" value="REGULATORY P DOMAIN-CONTAINING PROTEIN"/>
    <property type="match status" value="1"/>
</dbReference>
<keyword evidence="1 4" id="KW-0732">Signal</keyword>
<dbReference type="SUPFAM" id="SSF51004">
    <property type="entry name" value="C-terminal (heme d1) domain of cytochrome cd1-nitrite reductase"/>
    <property type="match status" value="1"/>
</dbReference>
<evidence type="ECO:0000256" key="1">
    <source>
        <dbReference type="ARBA" id="ARBA00022729"/>
    </source>
</evidence>
<sequence>MSALSKITNIKPYILLFGLASLSGAAMAHSEPDKARYVAETGTDLGRCDNPIRPCKSISYAVQQAKKGDHIRVAAGSYPVNGVDDLFNLTSDIVPVLAGFNRFDHFQSQSPDSNPTRLTGVPRKFVEQLRKKGFNVIADGKGIDSEKLNRQLKQLEQLEQRQVLVNCDGGSAAGFPCQNIDLVAHVPLQQFSSRPSSGNDIWGHVDLNSGNEYAIMGVRDGVAVFDLSNPEAPREVGTITGQNSTWRDIKVYQYFDDAVGEWQAYAYSTIDNATEGVSIIDLNNLPNSISLVRRDSSVSDAHNVYISNVDYTLNTQLDGTVARLQLIGANRYSGSFHSYSLDAPEQLSEMSNQSSFYGYTHDGASVTLNDGRVANGCVNATEQCTVFVDFNEKEMVLWDISDPTQTERLSVTTYTDVPPGAKYVHSGWVSDDKRFVFLHDEFDEANAGLNSTVRIFQIDNLQQPVQVGQWTGPTRAVDHNGFVRGNRYYMSNYERGLTILDISDPASPVEVGFFDTFPASNNASYNGAWGTYPFLPSGLILVSDINSGLYVLRENTRVSTQGQLGFTQSEVSFTRNQDVEIAVARSGAGSNNSSVEVSYQVISGNAEKDEDFVLADGQLQWAAGEVGEKSIALSILDDTTGMQPDEEFFIRLFDPRNGATLGDISYLKVMLDGAPRAGKLEFTNAELSVAESVGTVTISVNRVGGSYGQLEVDYQSQGITAVMGVDFEEVQGRLTWTDGDLASKQISVPIIDDSEDEDREIFRVALQPVNNSEVGQNAVIDVYVQDDDSNNAPELQSLSNFEVNTRQTVSLSAVASDFEQDPLTYQWVQTQGDSVTLTAPNSASTTFVAPDNGGSLTFTVTVTDVHGASDTESVVVQVINGYSSSSGSVPVWGALILMVMAFKRSRRTHL</sequence>
<protein>
    <submittedName>
        <fullName evidence="6">Choice-of-anchor B family protein</fullName>
    </submittedName>
</protein>
<dbReference type="NCBIfam" id="TIGR04312">
    <property type="entry name" value="choice_anch_B"/>
    <property type="match status" value="1"/>
</dbReference>
<dbReference type="EMBL" id="CP133548">
    <property type="protein sequence ID" value="WMS88311.1"/>
    <property type="molecule type" value="Genomic_DNA"/>
</dbReference>
<evidence type="ECO:0000256" key="3">
    <source>
        <dbReference type="ARBA" id="ARBA00022837"/>
    </source>
</evidence>
<dbReference type="InterPro" id="IPR027589">
    <property type="entry name" value="Choice_anch_B"/>
</dbReference>
<dbReference type="InterPro" id="IPR013211">
    <property type="entry name" value="LVIVD"/>
</dbReference>
<dbReference type="AlphaFoldDB" id="A0AA51RV58"/>
<dbReference type="Gene3D" id="2.60.40.10">
    <property type="entry name" value="Immunoglobulins"/>
    <property type="match status" value="1"/>
</dbReference>
<keyword evidence="2" id="KW-0677">Repeat</keyword>
<evidence type="ECO:0000256" key="2">
    <source>
        <dbReference type="ARBA" id="ARBA00022737"/>
    </source>
</evidence>
<dbReference type="Pfam" id="PF03160">
    <property type="entry name" value="Calx-beta"/>
    <property type="match status" value="2"/>
</dbReference>
<dbReference type="GO" id="GO:0016020">
    <property type="term" value="C:membrane"/>
    <property type="evidence" value="ECO:0007669"/>
    <property type="project" value="InterPro"/>
</dbReference>
<dbReference type="Pfam" id="PF08309">
    <property type="entry name" value="LVIVD"/>
    <property type="match status" value="1"/>
</dbReference>
<dbReference type="InterPro" id="IPR038081">
    <property type="entry name" value="CalX-like_sf"/>
</dbReference>
<dbReference type="Pfam" id="PF22352">
    <property type="entry name" value="K319L-like_PKD"/>
    <property type="match status" value="1"/>
</dbReference>
<proteinExistence type="predicted"/>
<evidence type="ECO:0000313" key="7">
    <source>
        <dbReference type="Proteomes" id="UP001239782"/>
    </source>
</evidence>
<dbReference type="KEGG" id="plei:Q9312_05180"/>
<dbReference type="Proteomes" id="UP001239782">
    <property type="component" value="Chromosome"/>
</dbReference>
<dbReference type="InterPro" id="IPR011048">
    <property type="entry name" value="Haem_d1_sf"/>
</dbReference>
<name>A0AA51RV58_9GAMM</name>
<evidence type="ECO:0000256" key="4">
    <source>
        <dbReference type="SAM" id="SignalP"/>
    </source>
</evidence>
<keyword evidence="3" id="KW-0106">Calcium</keyword>
<evidence type="ECO:0000313" key="6">
    <source>
        <dbReference type="EMBL" id="WMS88311.1"/>
    </source>
</evidence>
<dbReference type="GO" id="GO:0007154">
    <property type="term" value="P:cell communication"/>
    <property type="evidence" value="ECO:0007669"/>
    <property type="project" value="InterPro"/>
</dbReference>
<dbReference type="PANTHER" id="PTHR38787">
    <property type="entry name" value="REGULATORY P DOMAIN-CONTAINING PROTEIN"/>
    <property type="match status" value="1"/>
</dbReference>
<feature type="signal peptide" evidence="4">
    <location>
        <begin position="1"/>
        <end position="28"/>
    </location>
</feature>
<gene>
    <name evidence="6" type="ORF">Q9312_05180</name>
</gene>
<organism evidence="6 7">
    <name type="scientific">Pleionea litopenaei</name>
    <dbReference type="NCBI Taxonomy" id="3070815"/>
    <lineage>
        <taxon>Bacteria</taxon>
        <taxon>Pseudomonadati</taxon>
        <taxon>Pseudomonadota</taxon>
        <taxon>Gammaproteobacteria</taxon>
        <taxon>Oceanospirillales</taxon>
        <taxon>Pleioneaceae</taxon>
        <taxon>Pleionea</taxon>
    </lineage>
</organism>
<feature type="chain" id="PRO_5041374854" evidence="4">
    <location>
        <begin position="29"/>
        <end position="910"/>
    </location>
</feature>
<dbReference type="InterPro" id="IPR003644">
    <property type="entry name" value="Calx_beta"/>
</dbReference>
<feature type="domain" description="Calx-beta" evidence="5">
    <location>
        <begin position="552"/>
        <end position="653"/>
    </location>
</feature>